<dbReference type="EMBL" id="PPCN01000010">
    <property type="protein sequence ID" value="POF29107.1"/>
    <property type="molecule type" value="Genomic_DNA"/>
</dbReference>
<dbReference type="InterPro" id="IPR045079">
    <property type="entry name" value="Oxoprolinase-like"/>
</dbReference>
<feature type="domain" description="Hydantoinase A/oxoprolinase" evidence="1">
    <location>
        <begin position="192"/>
        <end position="360"/>
    </location>
</feature>
<protein>
    <submittedName>
        <fullName evidence="3">N-methylhydantoinase A/oxoprolinase/acetone carboxylase beta subunit</fullName>
    </submittedName>
</protein>
<reference evidence="3 4" key="1">
    <citation type="submission" date="2018-01" db="EMBL/GenBank/DDBJ databases">
        <title>Genomic Encyclopedia of Archaeal and Bacterial Type Strains, Phase II (KMG-II): from individual species to whole genera.</title>
        <authorList>
            <person name="Goeker M."/>
        </authorList>
    </citation>
    <scope>NUCLEOTIDE SEQUENCE [LARGE SCALE GENOMIC DNA]</scope>
    <source>
        <strain evidence="3 4">DSM 17023</strain>
    </source>
</reference>
<evidence type="ECO:0000259" key="1">
    <source>
        <dbReference type="Pfam" id="PF01968"/>
    </source>
</evidence>
<dbReference type="InterPro" id="IPR008040">
    <property type="entry name" value="Hydant_A_N"/>
</dbReference>
<dbReference type="GO" id="GO:0016787">
    <property type="term" value="F:hydrolase activity"/>
    <property type="evidence" value="ECO:0007669"/>
    <property type="project" value="InterPro"/>
</dbReference>
<dbReference type="InterPro" id="IPR043129">
    <property type="entry name" value="ATPase_NBD"/>
</dbReference>
<name>A0A2S3UN12_9HYPH</name>
<dbReference type="SUPFAM" id="SSF53067">
    <property type="entry name" value="Actin-like ATPase domain"/>
    <property type="match status" value="1"/>
</dbReference>
<proteinExistence type="predicted"/>
<evidence type="ECO:0000313" key="3">
    <source>
        <dbReference type="EMBL" id="POF29107.1"/>
    </source>
</evidence>
<evidence type="ECO:0000313" key="4">
    <source>
        <dbReference type="Proteomes" id="UP000236959"/>
    </source>
</evidence>
<sequence>MLRIGIDVGGTNTDAVVMDGRDVLSAVKTSTTGDVTSGVREAMEQALGKAGIARERVAHVMIGTTHFTNAVIERNHLSKVAAIRLGLPAAACLPPMVDWPDDLRAAVGGHGYMLRGGYEYHGRILSDLDLEGLDRVADDIAKKGIGAAAITSIFGPVNDAMERRTRDHLLTRIPDLKIVLSSKIGRIGLLERESAAIMNAALLDLADITIVAFGDAVKACGLACGFSITQNDGTLMDADRVRRFPVLTFASGPTNSLRGAAFLTGITDAIVVDIGGTTSDIGALANGFPRQASSVVDIGGVRTNFRMPDVFAVGLGGGSLVADDGKSAGPQSVGYRIAKEARVFGGSALTATDIAVRLGKAAIGDPAKVASIPASLAERAMTTITQTLERAVERCRLSADPIPVITVGGGSILMPDRLGDLEVIRPANFGVANAVGAAIAQISGEVDRIVSLEGTTRKDALAAAEDEARRNARAAGAMVDTIEVIEREDVPLAYLPGNATRIRVRVVGDMEALQ</sequence>
<comment type="caution">
    <text evidence="3">The sequence shown here is derived from an EMBL/GenBank/DDBJ whole genome shotgun (WGS) entry which is preliminary data.</text>
</comment>
<gene>
    <name evidence="3" type="ORF">CLV41_110111</name>
</gene>
<dbReference type="Proteomes" id="UP000236959">
    <property type="component" value="Unassembled WGS sequence"/>
</dbReference>
<organism evidence="3 4">
    <name type="scientific">Roseibium marinum</name>
    <dbReference type="NCBI Taxonomy" id="281252"/>
    <lineage>
        <taxon>Bacteria</taxon>
        <taxon>Pseudomonadati</taxon>
        <taxon>Pseudomonadota</taxon>
        <taxon>Alphaproteobacteria</taxon>
        <taxon>Hyphomicrobiales</taxon>
        <taxon>Stappiaceae</taxon>
        <taxon>Roseibium</taxon>
    </lineage>
</organism>
<dbReference type="OrthoDB" id="9759608at2"/>
<feature type="domain" description="Hydantoinase/oxoprolinase N-terminal" evidence="2">
    <location>
        <begin position="3"/>
        <end position="168"/>
    </location>
</feature>
<dbReference type="PANTHER" id="PTHR11365:SF10">
    <property type="entry name" value="HYDANTOINASE_OXOPROLINASE"/>
    <property type="match status" value="1"/>
</dbReference>
<dbReference type="Gene3D" id="3.30.420.40">
    <property type="match status" value="1"/>
</dbReference>
<accession>A0A2S3UN12</accession>
<evidence type="ECO:0000259" key="2">
    <source>
        <dbReference type="Pfam" id="PF05378"/>
    </source>
</evidence>
<keyword evidence="4" id="KW-1185">Reference proteome</keyword>
<dbReference type="InterPro" id="IPR002821">
    <property type="entry name" value="Hydantoinase_A"/>
</dbReference>
<dbReference type="RefSeq" id="WP_103224265.1">
    <property type="nucleotide sequence ID" value="NZ_PPCN01000010.1"/>
</dbReference>
<dbReference type="AlphaFoldDB" id="A0A2S3UN12"/>
<dbReference type="PANTHER" id="PTHR11365">
    <property type="entry name" value="5-OXOPROLINASE RELATED"/>
    <property type="match status" value="1"/>
</dbReference>
<dbReference type="Pfam" id="PF01968">
    <property type="entry name" value="Hydantoinase_A"/>
    <property type="match status" value="1"/>
</dbReference>
<dbReference type="Pfam" id="PF05378">
    <property type="entry name" value="Hydant_A_N"/>
    <property type="match status" value="1"/>
</dbReference>